<organism evidence="3 4">
    <name type="scientific">Trematosphaeria pertusa</name>
    <dbReference type="NCBI Taxonomy" id="390896"/>
    <lineage>
        <taxon>Eukaryota</taxon>
        <taxon>Fungi</taxon>
        <taxon>Dikarya</taxon>
        <taxon>Ascomycota</taxon>
        <taxon>Pezizomycotina</taxon>
        <taxon>Dothideomycetes</taxon>
        <taxon>Pleosporomycetidae</taxon>
        <taxon>Pleosporales</taxon>
        <taxon>Massarineae</taxon>
        <taxon>Trematosphaeriaceae</taxon>
        <taxon>Trematosphaeria</taxon>
    </lineage>
</organism>
<evidence type="ECO:0000313" key="3">
    <source>
        <dbReference type="EMBL" id="KAF2247788.1"/>
    </source>
</evidence>
<reference evidence="3" key="1">
    <citation type="journal article" date="2020" name="Stud. Mycol.">
        <title>101 Dothideomycetes genomes: a test case for predicting lifestyles and emergence of pathogens.</title>
        <authorList>
            <person name="Haridas S."/>
            <person name="Albert R."/>
            <person name="Binder M."/>
            <person name="Bloem J."/>
            <person name="Labutti K."/>
            <person name="Salamov A."/>
            <person name="Andreopoulos B."/>
            <person name="Baker S."/>
            <person name="Barry K."/>
            <person name="Bills G."/>
            <person name="Bluhm B."/>
            <person name="Cannon C."/>
            <person name="Castanera R."/>
            <person name="Culley D."/>
            <person name="Daum C."/>
            <person name="Ezra D."/>
            <person name="Gonzalez J."/>
            <person name="Henrissat B."/>
            <person name="Kuo A."/>
            <person name="Liang C."/>
            <person name="Lipzen A."/>
            <person name="Lutzoni F."/>
            <person name="Magnuson J."/>
            <person name="Mondo S."/>
            <person name="Nolan M."/>
            <person name="Ohm R."/>
            <person name="Pangilinan J."/>
            <person name="Park H.-J."/>
            <person name="Ramirez L."/>
            <person name="Alfaro M."/>
            <person name="Sun H."/>
            <person name="Tritt A."/>
            <person name="Yoshinaga Y."/>
            <person name="Zwiers L.-H."/>
            <person name="Turgeon B."/>
            <person name="Goodwin S."/>
            <person name="Spatafora J."/>
            <person name="Crous P."/>
            <person name="Grigoriev I."/>
        </authorList>
    </citation>
    <scope>NUCLEOTIDE SEQUENCE</scope>
    <source>
        <strain evidence="3">CBS 122368</strain>
    </source>
</reference>
<feature type="compositionally biased region" description="Basic and acidic residues" evidence="2">
    <location>
        <begin position="672"/>
        <end position="691"/>
    </location>
</feature>
<name>A0A6A6ICJ7_9PLEO</name>
<keyword evidence="1" id="KW-0175">Coiled coil</keyword>
<evidence type="ECO:0000313" key="4">
    <source>
        <dbReference type="Proteomes" id="UP000800094"/>
    </source>
</evidence>
<proteinExistence type="predicted"/>
<dbReference type="EMBL" id="ML987197">
    <property type="protein sequence ID" value="KAF2247788.1"/>
    <property type="molecule type" value="Genomic_DNA"/>
</dbReference>
<sequence>MVNYNYSGAQQAGEENDDFGLYSPPPPSTGRLTRRADTSGSPPGNLIRQPAPRPRVWQHQHASSSRHLPPPAHVYAASPDLCPVRGYVLGVPMAPCDIAAIEEGGHYTWHMFRAFCNKLQNHVLRPAEMRRENPPADRSTQGPPSVQMLLPLGSGTLSDVGGVGKGAECFSVSFSKASPKYDFVLMPVARETPDCSVTGGYFWSLLVLCPRSRTAWHFDPTTHEPAGQAQQEFAMGLLQEIYELEEEQQQWEWHEVDEVPRASWSATMAQESGVAVWWMMRTVMLRLMDWEILGWDNKGRAVILYDGKRMRMEEYWNFRVESAELRNWFRRVRELQKGWFLEEVDWTIVLSPLFELKTLALSMSPLMGSLILSHIELRTWNCSRNSLTVYVDSEKRDAAGKRFQTRRELHRLTLANRSRPLHFLAEKRVSLHHHPVTDGIRRLSRLTADPHRDDERSVCETASRALDMPPTREDITMRTSAENASLEGCEEISRRPSTPPAPEHPLPAPATPNDNNEKQELSSALEPQDPSSKPTSEAHAKPSTTPSPITALETFLTPTNATAPTAATSSAQQPPPPPPYRLVMALESVTPYQGPSHSYTDLPSDFFPFQETLDSILAQQQAANERAESFVARLRDAEEELRVARGMVERLGEVLEAVREYFGKWVDDCGDTRDAGKGEKEGEKESAEQKEGGNVLDVVRDGIDLLDKGVAEAYGKEKREKKGNTSLAVAVIAKYVEQVRVLRRENTELREKIKMLGRKKGKGMA</sequence>
<protein>
    <submittedName>
        <fullName evidence="3">Uncharacterized protein</fullName>
    </submittedName>
</protein>
<feature type="compositionally biased region" description="Low complexity" evidence="2">
    <location>
        <begin position="562"/>
        <end position="572"/>
    </location>
</feature>
<dbReference type="Proteomes" id="UP000800094">
    <property type="component" value="Unassembled WGS sequence"/>
</dbReference>
<keyword evidence="4" id="KW-1185">Reference proteome</keyword>
<feature type="compositionally biased region" description="Polar residues" evidence="2">
    <location>
        <begin position="1"/>
        <end position="10"/>
    </location>
</feature>
<feature type="region of interest" description="Disordered" evidence="2">
    <location>
        <begin position="562"/>
        <end position="582"/>
    </location>
</feature>
<feature type="region of interest" description="Disordered" evidence="2">
    <location>
        <begin position="442"/>
        <end position="550"/>
    </location>
</feature>
<feature type="compositionally biased region" description="Basic and acidic residues" evidence="2">
    <location>
        <begin position="448"/>
        <end position="458"/>
    </location>
</feature>
<dbReference type="GeneID" id="54580293"/>
<feature type="coiled-coil region" evidence="1">
    <location>
        <begin position="620"/>
        <end position="654"/>
    </location>
</feature>
<feature type="compositionally biased region" description="Pro residues" evidence="2">
    <location>
        <begin position="497"/>
        <end position="510"/>
    </location>
</feature>
<evidence type="ECO:0000256" key="1">
    <source>
        <dbReference type="SAM" id="Coils"/>
    </source>
</evidence>
<feature type="region of interest" description="Disordered" evidence="2">
    <location>
        <begin position="672"/>
        <end position="693"/>
    </location>
</feature>
<feature type="region of interest" description="Disordered" evidence="2">
    <location>
        <begin position="1"/>
        <end position="71"/>
    </location>
</feature>
<gene>
    <name evidence="3" type="ORF">BU26DRAFT_506966</name>
</gene>
<dbReference type="RefSeq" id="XP_033682792.1">
    <property type="nucleotide sequence ID" value="XM_033826963.1"/>
</dbReference>
<accession>A0A6A6ICJ7</accession>
<feature type="coiled-coil region" evidence="1">
    <location>
        <begin position="732"/>
        <end position="759"/>
    </location>
</feature>
<evidence type="ECO:0000256" key="2">
    <source>
        <dbReference type="SAM" id="MobiDB-lite"/>
    </source>
</evidence>
<dbReference type="AlphaFoldDB" id="A0A6A6ICJ7"/>